<dbReference type="InterPro" id="IPR018677">
    <property type="entry name" value="DUF2157"/>
</dbReference>
<keyword evidence="1" id="KW-0472">Membrane</keyword>
<evidence type="ECO:0000259" key="2">
    <source>
        <dbReference type="Pfam" id="PF09925"/>
    </source>
</evidence>
<accession>A0A250I9L0</accession>
<evidence type="ECO:0000313" key="4">
    <source>
        <dbReference type="Proteomes" id="UP000217289"/>
    </source>
</evidence>
<evidence type="ECO:0000256" key="1">
    <source>
        <dbReference type="SAM" id="Phobius"/>
    </source>
</evidence>
<feature type="transmembrane region" description="Helical" evidence="1">
    <location>
        <begin position="305"/>
        <end position="327"/>
    </location>
</feature>
<dbReference type="Pfam" id="PF09925">
    <property type="entry name" value="DUF2157"/>
    <property type="match status" value="1"/>
</dbReference>
<feature type="transmembrane region" description="Helical" evidence="1">
    <location>
        <begin position="220"/>
        <end position="240"/>
    </location>
</feature>
<feature type="transmembrane region" description="Helical" evidence="1">
    <location>
        <begin position="112"/>
        <end position="131"/>
    </location>
</feature>
<keyword evidence="4" id="KW-1185">Reference proteome</keyword>
<feature type="transmembrane region" description="Helical" evidence="1">
    <location>
        <begin position="89"/>
        <end position="106"/>
    </location>
</feature>
<feature type="transmembrane region" description="Helical" evidence="1">
    <location>
        <begin position="252"/>
        <end position="269"/>
    </location>
</feature>
<gene>
    <name evidence="3" type="ORF">MEBOL_001333</name>
</gene>
<dbReference type="EMBL" id="CP022163">
    <property type="protein sequence ID" value="ATB27888.1"/>
    <property type="molecule type" value="Genomic_DNA"/>
</dbReference>
<proteinExistence type="predicted"/>
<evidence type="ECO:0000313" key="3">
    <source>
        <dbReference type="EMBL" id="ATB27888.1"/>
    </source>
</evidence>
<organism evidence="3 4">
    <name type="scientific">Melittangium boletus DSM 14713</name>
    <dbReference type="NCBI Taxonomy" id="1294270"/>
    <lineage>
        <taxon>Bacteria</taxon>
        <taxon>Pseudomonadati</taxon>
        <taxon>Myxococcota</taxon>
        <taxon>Myxococcia</taxon>
        <taxon>Myxococcales</taxon>
        <taxon>Cystobacterineae</taxon>
        <taxon>Archangiaceae</taxon>
        <taxon>Melittangium</taxon>
    </lineage>
</organism>
<name>A0A250I9L0_9BACT</name>
<sequence length="337" mass="36883">MGLACPLVSHDLLDLPATPERLHALARAGVLSPSGLEQALRRAVATPEPTAWRRFLSTGLMGFGSLLVLSGVIYFFAYNWAALHRFGKMGLLMAAIAGACLAAWRMKEGLAGQFALLFAAVLVGPLLAVYGQAYQTGADPYGLFLGWSALILPWVALARFGPLWLLLLLLVNTGLSLYRVQVLDREDATLILMLGMVNGAAWLTHEILARRGVDWLRGRWLPRVLAVMTVLPLLGLGTYLMVEPQTSDISEYVALGLLLLIMAATYVFHRRVRPELFLLTLDAVSGMTLVTTWLGRIIFDSDNVHAGSFFLMALLLLGEMGLAAWWLRAEARGPEEV</sequence>
<keyword evidence="1" id="KW-0812">Transmembrane</keyword>
<reference evidence="3 4" key="1">
    <citation type="submission" date="2017-06" db="EMBL/GenBank/DDBJ databases">
        <authorList>
            <person name="Kim H.J."/>
            <person name="Triplett B.A."/>
        </authorList>
    </citation>
    <scope>NUCLEOTIDE SEQUENCE [LARGE SCALE GENOMIC DNA]</scope>
    <source>
        <strain evidence="3 4">DSM 14713</strain>
    </source>
</reference>
<dbReference type="Proteomes" id="UP000217289">
    <property type="component" value="Chromosome"/>
</dbReference>
<feature type="transmembrane region" description="Helical" evidence="1">
    <location>
        <begin position="55"/>
        <end position="77"/>
    </location>
</feature>
<dbReference type="KEGG" id="mbd:MEBOL_001333"/>
<feature type="transmembrane region" description="Helical" evidence="1">
    <location>
        <begin position="143"/>
        <end position="170"/>
    </location>
</feature>
<dbReference type="AlphaFoldDB" id="A0A250I9L0"/>
<feature type="transmembrane region" description="Helical" evidence="1">
    <location>
        <begin position="276"/>
        <end position="299"/>
    </location>
</feature>
<protein>
    <recommendedName>
        <fullName evidence="2">DUF2157 domain-containing protein</fullName>
    </recommendedName>
</protein>
<keyword evidence="1" id="KW-1133">Transmembrane helix</keyword>
<feature type="domain" description="DUF2157" evidence="2">
    <location>
        <begin position="25"/>
        <end position="164"/>
    </location>
</feature>